<keyword evidence="7 14" id="KW-0747">Spliceosome</keyword>
<dbReference type="InterPro" id="IPR036322">
    <property type="entry name" value="WD40_repeat_dom_sf"/>
</dbReference>
<dbReference type="EMBL" id="CCBQ010000019">
    <property type="protein sequence ID" value="CDO92978.1"/>
    <property type="molecule type" value="Genomic_DNA"/>
</dbReference>
<dbReference type="InterPro" id="IPR013083">
    <property type="entry name" value="Znf_RING/FYVE/PHD"/>
</dbReference>
<evidence type="ECO:0000256" key="5">
    <source>
        <dbReference type="ARBA" id="ARBA00022664"/>
    </source>
</evidence>
<dbReference type="GO" id="GO:0070534">
    <property type="term" value="P:protein K63-linked ubiquitination"/>
    <property type="evidence" value="ECO:0007669"/>
    <property type="project" value="UniProtKB-UniRule"/>
</dbReference>
<dbReference type="AlphaFoldDB" id="A0A0A8L3Z1"/>
<evidence type="ECO:0000256" key="9">
    <source>
        <dbReference type="ARBA" id="ARBA00022763"/>
    </source>
</evidence>
<organism evidence="16 17">
    <name type="scientific">Kluyveromyces dobzhanskii CBS 2104</name>
    <dbReference type="NCBI Taxonomy" id="1427455"/>
    <lineage>
        <taxon>Eukaryota</taxon>
        <taxon>Fungi</taxon>
        <taxon>Dikarya</taxon>
        <taxon>Ascomycota</taxon>
        <taxon>Saccharomycotina</taxon>
        <taxon>Saccharomycetes</taxon>
        <taxon>Saccharomycetales</taxon>
        <taxon>Saccharomycetaceae</taxon>
        <taxon>Kluyveromyces</taxon>
    </lineage>
</organism>
<dbReference type="EC" id="2.3.2.27" evidence="14"/>
<keyword evidence="10 14" id="KW-0833">Ubl conjugation pathway</keyword>
<dbReference type="InterPro" id="IPR055340">
    <property type="entry name" value="RING-Ubox_PRP19"/>
</dbReference>
<comment type="similarity">
    <text evidence="3 14">Belongs to the WD repeat PRP19 family.</text>
</comment>
<evidence type="ECO:0000256" key="14">
    <source>
        <dbReference type="RuleBase" id="RU367101"/>
    </source>
</evidence>
<evidence type="ECO:0000256" key="13">
    <source>
        <dbReference type="ARBA" id="ARBA00023242"/>
    </source>
</evidence>
<evidence type="ECO:0000313" key="17">
    <source>
        <dbReference type="Proteomes" id="UP000031516"/>
    </source>
</evidence>
<keyword evidence="12 14" id="KW-0234">DNA repair</keyword>
<dbReference type="SUPFAM" id="SSF57850">
    <property type="entry name" value="RING/U-box"/>
    <property type="match status" value="1"/>
</dbReference>
<comment type="subcellular location">
    <subcellularLocation>
        <location evidence="1 14">Nucleus</location>
    </subcellularLocation>
</comment>
<comment type="catalytic activity">
    <reaction evidence="14">
        <text>S-ubiquitinyl-[E2 ubiquitin-conjugating enzyme]-L-cysteine + [acceptor protein]-L-lysine = [E2 ubiquitin-conjugating enzyme]-L-cysteine + N(6)-ubiquitinyl-[acceptor protein]-L-lysine.</text>
        <dbReference type="EC" id="2.3.2.27"/>
    </reaction>
</comment>
<comment type="pathway">
    <text evidence="2 14">Protein modification; protein ubiquitination.</text>
</comment>
<evidence type="ECO:0000256" key="2">
    <source>
        <dbReference type="ARBA" id="ARBA00004906"/>
    </source>
</evidence>
<dbReference type="GO" id="GO:0005737">
    <property type="term" value="C:cytoplasm"/>
    <property type="evidence" value="ECO:0007669"/>
    <property type="project" value="TreeGrafter"/>
</dbReference>
<keyword evidence="11 14" id="KW-0508">mRNA splicing</keyword>
<comment type="subunit">
    <text evidence="14">Homotetramer.</text>
</comment>
<proteinExistence type="inferred from homology"/>
<gene>
    <name evidence="16" type="ORF">KLDO_g1285</name>
</gene>
<keyword evidence="6 14" id="KW-0808">Transferase</keyword>
<dbReference type="GO" id="GO:0061630">
    <property type="term" value="F:ubiquitin protein ligase activity"/>
    <property type="evidence" value="ECO:0007669"/>
    <property type="project" value="UniProtKB-UniRule"/>
</dbReference>
<dbReference type="Gene3D" id="3.30.40.10">
    <property type="entry name" value="Zinc/RING finger domain, C3HC4 (zinc finger)"/>
    <property type="match status" value="1"/>
</dbReference>
<dbReference type="CDD" id="cd16656">
    <property type="entry name" value="RING-Ubox_PRP19"/>
    <property type="match status" value="1"/>
</dbReference>
<dbReference type="PANTHER" id="PTHR43995">
    <property type="entry name" value="PRE-MRNA-PROCESSING FACTOR 19"/>
    <property type="match status" value="1"/>
</dbReference>
<keyword evidence="17" id="KW-1185">Reference proteome</keyword>
<dbReference type="InterPro" id="IPR015943">
    <property type="entry name" value="WD40/YVTN_repeat-like_dom_sf"/>
</dbReference>
<dbReference type="InterPro" id="IPR038959">
    <property type="entry name" value="Prp19"/>
</dbReference>
<keyword evidence="4" id="KW-0853">WD repeat</keyword>
<dbReference type="GO" id="GO:0071006">
    <property type="term" value="C:U2-type catalytic step 1 spliceosome"/>
    <property type="evidence" value="ECO:0007669"/>
    <property type="project" value="TreeGrafter"/>
</dbReference>
<dbReference type="InterPro" id="IPR013915">
    <property type="entry name" value="Prp19_cc"/>
</dbReference>
<dbReference type="UniPathway" id="UPA00143"/>
<dbReference type="SUPFAM" id="SSF50978">
    <property type="entry name" value="WD40 repeat-like"/>
    <property type="match status" value="1"/>
</dbReference>
<evidence type="ECO:0000256" key="7">
    <source>
        <dbReference type="ARBA" id="ARBA00022728"/>
    </source>
</evidence>
<dbReference type="Gene3D" id="2.130.10.10">
    <property type="entry name" value="YVTN repeat-like/Quinoprotein amine dehydrogenase"/>
    <property type="match status" value="1"/>
</dbReference>
<accession>A0A0A8L3Z1</accession>
<keyword evidence="13 14" id="KW-0539">Nucleus</keyword>
<dbReference type="PROSITE" id="PS51698">
    <property type="entry name" value="U_BOX"/>
    <property type="match status" value="1"/>
</dbReference>
<dbReference type="GO" id="GO:0000974">
    <property type="term" value="C:Prp19 complex"/>
    <property type="evidence" value="ECO:0007669"/>
    <property type="project" value="UniProtKB-UniRule"/>
</dbReference>
<name>A0A0A8L3Z1_9SACH</name>
<evidence type="ECO:0000256" key="12">
    <source>
        <dbReference type="ARBA" id="ARBA00023204"/>
    </source>
</evidence>
<keyword evidence="8" id="KW-0677">Repeat</keyword>
<evidence type="ECO:0000256" key="11">
    <source>
        <dbReference type="ARBA" id="ARBA00023187"/>
    </source>
</evidence>
<reference evidence="16 17" key="1">
    <citation type="submission" date="2014-03" db="EMBL/GenBank/DDBJ databases">
        <title>The genome of Kluyveromyces dobzhanskii.</title>
        <authorList>
            <person name="Nystedt B."/>
            <person name="Astrom S."/>
        </authorList>
    </citation>
    <scope>NUCLEOTIDE SEQUENCE [LARGE SCALE GENOMIC DNA]</scope>
    <source>
        <strain evidence="16 17">CBS 2104</strain>
    </source>
</reference>
<dbReference type="OrthoDB" id="687049at2759"/>
<dbReference type="GO" id="GO:0006281">
    <property type="term" value="P:DNA repair"/>
    <property type="evidence" value="ECO:0007669"/>
    <property type="project" value="UniProtKB-KW"/>
</dbReference>
<feature type="domain" description="U-box" evidence="15">
    <location>
        <begin position="1"/>
        <end position="71"/>
    </location>
</feature>
<sequence length="491" mass="54547">MFCAISGKPPLNAVLSPNSKCIFEQNLIEQYIDQNGTDPVTNDPLQKADLIEISLTPQQFALSQSLNSSTIANNYSIPSLLTTLQKEWDAVMLENFELRKQLDLSKKSLSDALYRSDALASAAAKAFVERDQLRQELAALSSSITTVNTEPAASANGEIQSELLLPEFIEELSAKSQQYVLSSKKIKKKLQHFTSNSLLKSTEFPKSDLISTNEHFDLSERSVVVKDNDKAYVFGAADITVNVSQNADYLLEYDGIMYCLSQGKLIASDLKTKNTLYEKTVEGIEGQVIFMGYPKQITDFYFIIVTEEGTIYGYKLLEETLFTISQVSLDGPVQFVSYHKDGALLAVGNRSGGVYILNLLSPMNDPILFSTPFLAKTVFFGMNGYWLFVFGDNDLNVFDLRKDAGTLAMEPNHFDRGVVSVELDDTAKGFFISSGDSQIHWYEFIKGKSFVEKSTLPIESSVINAIILVQSHDGYQLKVVSDSKCLTYALN</sequence>
<dbReference type="InterPro" id="IPR003613">
    <property type="entry name" value="Ubox_domain"/>
</dbReference>
<keyword evidence="9 14" id="KW-0227">DNA damage</keyword>
<evidence type="ECO:0000256" key="10">
    <source>
        <dbReference type="ARBA" id="ARBA00022786"/>
    </source>
</evidence>
<evidence type="ECO:0000259" key="15">
    <source>
        <dbReference type="PROSITE" id="PS51698"/>
    </source>
</evidence>
<dbReference type="Proteomes" id="UP000031516">
    <property type="component" value="Unassembled WGS sequence"/>
</dbReference>
<dbReference type="FunFam" id="3.30.40.10:FF:000027">
    <property type="entry name" value="Pre-mRNA-processing factor 19, putative"/>
    <property type="match status" value="1"/>
</dbReference>
<evidence type="ECO:0000256" key="1">
    <source>
        <dbReference type="ARBA" id="ARBA00004123"/>
    </source>
</evidence>
<evidence type="ECO:0000256" key="8">
    <source>
        <dbReference type="ARBA" id="ARBA00022737"/>
    </source>
</evidence>
<protein>
    <recommendedName>
        <fullName evidence="14">Pre-mRNA-processing factor 19</fullName>
        <ecNumber evidence="14">2.3.2.27</ecNumber>
    </recommendedName>
</protein>
<evidence type="ECO:0000256" key="6">
    <source>
        <dbReference type="ARBA" id="ARBA00022679"/>
    </source>
</evidence>
<dbReference type="SMART" id="SM00504">
    <property type="entry name" value="Ubox"/>
    <property type="match status" value="1"/>
</dbReference>
<evidence type="ECO:0000313" key="16">
    <source>
        <dbReference type="EMBL" id="CDO92978.1"/>
    </source>
</evidence>
<keyword evidence="5 14" id="KW-0507">mRNA processing</keyword>
<dbReference type="GO" id="GO:0000398">
    <property type="term" value="P:mRNA splicing, via spliceosome"/>
    <property type="evidence" value="ECO:0007669"/>
    <property type="project" value="InterPro"/>
</dbReference>
<dbReference type="PANTHER" id="PTHR43995:SF1">
    <property type="entry name" value="PRE-MRNA-PROCESSING FACTOR 19"/>
    <property type="match status" value="1"/>
</dbReference>
<dbReference type="Pfam" id="PF08606">
    <property type="entry name" value="Prp19"/>
    <property type="match status" value="1"/>
</dbReference>
<evidence type="ECO:0000256" key="4">
    <source>
        <dbReference type="ARBA" id="ARBA00022574"/>
    </source>
</evidence>
<comment type="caution">
    <text evidence="16">The sequence shown here is derived from an EMBL/GenBank/DDBJ whole genome shotgun (WGS) entry which is preliminary data.</text>
</comment>
<evidence type="ECO:0000256" key="3">
    <source>
        <dbReference type="ARBA" id="ARBA00006388"/>
    </source>
</evidence>
<comment type="function">
    <text evidence="14">Ubiquitin-protein ligase which is mainly involved pre-mRNA splicing and DNA repair. Required for pre-mRNA splicing as component of the spliceosome.</text>
</comment>